<reference evidence="4 5" key="1">
    <citation type="submission" date="2016-05" db="EMBL/GenBank/DDBJ databases">
        <title>A degradative enzymes factory behind the ericoid mycorrhizal symbiosis.</title>
        <authorList>
            <consortium name="DOE Joint Genome Institute"/>
            <person name="Martino E."/>
            <person name="Morin E."/>
            <person name="Grelet G."/>
            <person name="Kuo A."/>
            <person name="Kohler A."/>
            <person name="Daghino S."/>
            <person name="Barry K."/>
            <person name="Choi C."/>
            <person name="Cichocki N."/>
            <person name="Clum A."/>
            <person name="Copeland A."/>
            <person name="Hainaut M."/>
            <person name="Haridas S."/>
            <person name="Labutti K."/>
            <person name="Lindquist E."/>
            <person name="Lipzen A."/>
            <person name="Khouja H.-R."/>
            <person name="Murat C."/>
            <person name="Ohm R."/>
            <person name="Olson A."/>
            <person name="Spatafora J."/>
            <person name="Veneault-Fourrey C."/>
            <person name="Henrissat B."/>
            <person name="Grigoriev I."/>
            <person name="Martin F."/>
            <person name="Perotto S."/>
        </authorList>
    </citation>
    <scope>NUCLEOTIDE SEQUENCE [LARGE SCALE GENOMIC DNA]</scope>
    <source>
        <strain evidence="4 5">UAMH 7357</strain>
    </source>
</reference>
<evidence type="ECO:0000259" key="3">
    <source>
        <dbReference type="PROSITE" id="PS50157"/>
    </source>
</evidence>
<dbReference type="AlphaFoldDB" id="A0A2J6PYY9"/>
<dbReference type="InterPro" id="IPR054471">
    <property type="entry name" value="GPIID_WHD"/>
</dbReference>
<keyword evidence="5" id="KW-1185">Reference proteome</keyword>
<sequence length="1067" mass="122547">MASESKFDDVQQPLSQAKIEAAFKRFEKAIYPDDARLFHSLKLEDVWNAARAIESNQSSRRSLRNTRRIQPLFEALKLLGNALEPLCQGVPYLCYLWAPIKLALVIFDRHITAYEKVIEAYSQIVQSLPRFDRLSNAFRDQPEFQGVLADVHTDILDFHLEVHKIARRSGWKRLFDSCWRDFSGRLSTILTNLATNRDLVDREAASFEILESKELRRKLKEESEKNDKDRRDEYAREVFNWLDLAGRDREKDDLLGNFQDTRVSGTCLWVMDHPKVRTWFDEEDSRGVLWLKGKPGAGKSTLAAYLVEKAPMSPRSCILSCMCSELLRKGTPDVASVILRLLCGQILRSRHDLLAFVYEDYVRINVTASIKRVRELLKLLLDSLGTTFLILDGLDEYDMLAQAQIVEDFARLMKPCLKDDGEPHSNTKLLICSRETTSILRSIKKKLGNLMIVDLTEEHHNVSQDISKFTKAKLPVLHDRFSESVIEEVGNVITEKADGMFLWVHLILGMVQDQWSVQDLKATVKSLPKGLNGVYQAILDRLRDCSCEVQVENSRRILGLLAHALRPLKCQEVCDGIVFHKEDGILNEETKLGKGVLDICKPLIELRQDSHVALVHFTARAYLLNKASGPYLSTPKTQSQIALSCIRYLNSSRIFLSDSDYPMAAAQVIKGFHDFFPYAYEFWFGHLSAVAELVDDGTKLREIEDAMEKLWLLFLKQSRKHSDIPPIKDPDSVPADELTVNPRLLSFPGPIREYNLFKHDKLNTEQRVYKRLDAERDPSMLSEAFLQYHSILESLINGSLSEDAVTGLVSSQEIAEFISRNSEAAYRCRWIGCARSWTGFCDPDERELHERSHKQQYRCKEPGCLLTFGSRQALRKHKRDYHTKEGDWVLSNKRVAELGEDDLVERSIDILEVIDLHYRFDSPWYRSPNLDMIRQNACSLAAKTPKPELRGIMERMSPRLKEQLSKDYIDPLQYHFRKIAIRDFLRLQEEEANKDVILLADGQRWVRPGLTPMIKNTVFVAHLEAEAGDDIDASLSNVLDKVLSQPEQELELAEGWDDDVSRFWTNA</sequence>
<evidence type="ECO:0000256" key="1">
    <source>
        <dbReference type="ARBA" id="ARBA00022737"/>
    </source>
</evidence>
<dbReference type="Pfam" id="PF24809">
    <property type="entry name" value="DUF7708"/>
    <property type="match status" value="1"/>
</dbReference>
<organism evidence="4 5">
    <name type="scientific">Hyaloscypha hepaticicola</name>
    <dbReference type="NCBI Taxonomy" id="2082293"/>
    <lineage>
        <taxon>Eukaryota</taxon>
        <taxon>Fungi</taxon>
        <taxon>Dikarya</taxon>
        <taxon>Ascomycota</taxon>
        <taxon>Pezizomycotina</taxon>
        <taxon>Leotiomycetes</taxon>
        <taxon>Helotiales</taxon>
        <taxon>Hyaloscyphaceae</taxon>
        <taxon>Hyaloscypha</taxon>
    </lineage>
</organism>
<dbReference type="InterPro" id="IPR013087">
    <property type="entry name" value="Znf_C2H2_type"/>
</dbReference>
<accession>A0A2J6PYY9</accession>
<dbReference type="Pfam" id="PF22939">
    <property type="entry name" value="WHD_GPIID"/>
    <property type="match status" value="1"/>
</dbReference>
<dbReference type="InterPro" id="IPR056884">
    <property type="entry name" value="NPHP3-like_N"/>
</dbReference>
<keyword evidence="2" id="KW-0862">Zinc</keyword>
<dbReference type="Gene3D" id="3.40.50.300">
    <property type="entry name" value="P-loop containing nucleotide triphosphate hydrolases"/>
    <property type="match status" value="1"/>
</dbReference>
<dbReference type="PROSITE" id="PS50157">
    <property type="entry name" value="ZINC_FINGER_C2H2_2"/>
    <property type="match status" value="1"/>
</dbReference>
<dbReference type="GO" id="GO:0008270">
    <property type="term" value="F:zinc ion binding"/>
    <property type="evidence" value="ECO:0007669"/>
    <property type="project" value="UniProtKB-KW"/>
</dbReference>
<dbReference type="EMBL" id="KZ613490">
    <property type="protein sequence ID" value="PMD19259.1"/>
    <property type="molecule type" value="Genomic_DNA"/>
</dbReference>
<dbReference type="InterPro" id="IPR056125">
    <property type="entry name" value="DUF7708"/>
</dbReference>
<evidence type="ECO:0000313" key="5">
    <source>
        <dbReference type="Proteomes" id="UP000235672"/>
    </source>
</evidence>
<proteinExistence type="predicted"/>
<protein>
    <recommendedName>
        <fullName evidence="3">C2H2-type domain-containing protein</fullName>
    </recommendedName>
</protein>
<evidence type="ECO:0000313" key="4">
    <source>
        <dbReference type="EMBL" id="PMD19259.1"/>
    </source>
</evidence>
<feature type="domain" description="C2H2-type" evidence="3">
    <location>
        <begin position="857"/>
        <end position="887"/>
    </location>
</feature>
<dbReference type="SUPFAM" id="SSF52540">
    <property type="entry name" value="P-loop containing nucleoside triphosphate hydrolases"/>
    <property type="match status" value="1"/>
</dbReference>
<name>A0A2J6PYY9_9HELO</name>
<evidence type="ECO:0000256" key="2">
    <source>
        <dbReference type="PROSITE-ProRule" id="PRU00042"/>
    </source>
</evidence>
<dbReference type="InterPro" id="IPR027417">
    <property type="entry name" value="P-loop_NTPase"/>
</dbReference>
<gene>
    <name evidence="4" type="ORF">NA56DRAFT_647326</name>
</gene>
<dbReference type="OrthoDB" id="4062651at2759"/>
<dbReference type="SMART" id="SM00355">
    <property type="entry name" value="ZnF_C2H2"/>
    <property type="match status" value="2"/>
</dbReference>
<keyword evidence="2" id="KW-0479">Metal-binding</keyword>
<dbReference type="PANTHER" id="PTHR10039">
    <property type="entry name" value="AMELOGENIN"/>
    <property type="match status" value="1"/>
</dbReference>
<keyword evidence="2" id="KW-0863">Zinc-finger</keyword>
<dbReference type="STRING" id="1745343.A0A2J6PYY9"/>
<dbReference type="Pfam" id="PF24883">
    <property type="entry name" value="NPHP3_N"/>
    <property type="match status" value="1"/>
</dbReference>
<keyword evidence="1" id="KW-0677">Repeat</keyword>
<dbReference type="Proteomes" id="UP000235672">
    <property type="component" value="Unassembled WGS sequence"/>
</dbReference>
<dbReference type="PROSITE" id="PS00028">
    <property type="entry name" value="ZINC_FINGER_C2H2_1"/>
    <property type="match status" value="1"/>
</dbReference>
<dbReference type="PANTHER" id="PTHR10039:SF14">
    <property type="entry name" value="NACHT DOMAIN-CONTAINING PROTEIN"/>
    <property type="match status" value="1"/>
</dbReference>